<gene>
    <name evidence="1" type="ORF">CARN8_5650005</name>
    <name evidence="2" type="ORF">CARN8_7210004</name>
</gene>
<reference evidence="1" key="1">
    <citation type="submission" date="2018-10" db="EMBL/GenBank/DDBJ databases">
        <authorList>
            <person name="Plewniak F."/>
        </authorList>
    </citation>
    <scope>NUCLEOTIDE SEQUENCE</scope>
</reference>
<protein>
    <submittedName>
        <fullName evidence="1">Uncharacterized protein</fullName>
    </submittedName>
</protein>
<proteinExistence type="predicted"/>
<accession>A0A3P3ZQI3</accession>
<dbReference type="EMBL" id="UOYP01000518">
    <property type="protein sequence ID" value="VAY89186.1"/>
    <property type="molecule type" value="Genomic_DNA"/>
</dbReference>
<evidence type="ECO:0000313" key="2">
    <source>
        <dbReference type="EMBL" id="VAY89635.1"/>
    </source>
</evidence>
<organism evidence="1">
    <name type="scientific">mine drainage metagenome</name>
    <dbReference type="NCBI Taxonomy" id="410659"/>
    <lineage>
        <taxon>unclassified sequences</taxon>
        <taxon>metagenomes</taxon>
        <taxon>ecological metagenomes</taxon>
    </lineage>
</organism>
<dbReference type="AlphaFoldDB" id="A0A3P3ZQI3"/>
<dbReference type="EMBL" id="UOYP01000692">
    <property type="protein sequence ID" value="VAY89635.1"/>
    <property type="molecule type" value="Genomic_DNA"/>
</dbReference>
<evidence type="ECO:0000313" key="1">
    <source>
        <dbReference type="EMBL" id="VAY89186.1"/>
    </source>
</evidence>
<sequence length="79" mass="8633">MLIIDDTLVPRCAKKGPGISVKHDHSHKANRPTFLNSQGWVTLALVVRVRLGSALNLSGFPYAMPHLVRTATTRSRGIS</sequence>
<name>A0A3P3ZQI3_9ZZZZ</name>